<keyword evidence="2 5" id="KW-0812">Transmembrane</keyword>
<dbReference type="EMBL" id="CAJOBB010001048">
    <property type="protein sequence ID" value="CAF3799720.1"/>
    <property type="molecule type" value="Genomic_DNA"/>
</dbReference>
<feature type="transmembrane region" description="Helical" evidence="5">
    <location>
        <begin position="68"/>
        <end position="86"/>
    </location>
</feature>
<gene>
    <name evidence="7" type="ORF">IZO911_LOCUS17992</name>
    <name evidence="8" type="ORF">KXQ929_LOCUS16966</name>
</gene>
<dbReference type="InterPro" id="IPR052954">
    <property type="entry name" value="GPCR-Ligand_Int"/>
</dbReference>
<dbReference type="Proteomes" id="UP000663860">
    <property type="component" value="Unassembled WGS sequence"/>
</dbReference>
<dbReference type="AlphaFoldDB" id="A0A814HAV7"/>
<dbReference type="InterPro" id="IPR000276">
    <property type="entry name" value="GPCR_Rhodpsn"/>
</dbReference>
<proteinExistence type="predicted"/>
<feature type="transmembrane region" description="Helical" evidence="5">
    <location>
        <begin position="145"/>
        <end position="165"/>
    </location>
</feature>
<feature type="transmembrane region" description="Helical" evidence="5">
    <location>
        <begin position="383"/>
        <end position="405"/>
    </location>
</feature>
<feature type="domain" description="G-protein coupled receptors family 1 profile" evidence="6">
    <location>
        <begin position="47"/>
        <end position="441"/>
    </location>
</feature>
<evidence type="ECO:0000256" key="2">
    <source>
        <dbReference type="ARBA" id="ARBA00022692"/>
    </source>
</evidence>
<organism evidence="7 9">
    <name type="scientific">Adineta steineri</name>
    <dbReference type="NCBI Taxonomy" id="433720"/>
    <lineage>
        <taxon>Eukaryota</taxon>
        <taxon>Metazoa</taxon>
        <taxon>Spiralia</taxon>
        <taxon>Gnathifera</taxon>
        <taxon>Rotifera</taxon>
        <taxon>Eurotatoria</taxon>
        <taxon>Bdelloidea</taxon>
        <taxon>Adinetida</taxon>
        <taxon>Adinetidae</taxon>
        <taxon>Adineta</taxon>
    </lineage>
</organism>
<feature type="transmembrane region" description="Helical" evidence="5">
    <location>
        <begin position="36"/>
        <end position="56"/>
    </location>
</feature>
<dbReference type="GO" id="GO:0004930">
    <property type="term" value="F:G protein-coupled receptor activity"/>
    <property type="evidence" value="ECO:0007669"/>
    <property type="project" value="InterPro"/>
</dbReference>
<comment type="caution">
    <text evidence="7">The sequence shown here is derived from an EMBL/GenBank/DDBJ whole genome shotgun (WGS) entry which is preliminary data.</text>
</comment>
<dbReference type="Pfam" id="PF00001">
    <property type="entry name" value="7tm_1"/>
    <property type="match status" value="1"/>
</dbReference>
<reference evidence="7" key="1">
    <citation type="submission" date="2021-02" db="EMBL/GenBank/DDBJ databases">
        <authorList>
            <person name="Nowell W R."/>
        </authorList>
    </citation>
    <scope>NUCLEOTIDE SEQUENCE</scope>
</reference>
<feature type="transmembrane region" description="Helical" evidence="5">
    <location>
        <begin position="98"/>
        <end position="124"/>
    </location>
</feature>
<name>A0A814HAV7_9BILA</name>
<dbReference type="EMBL" id="CAJNOE010000171">
    <property type="protein sequence ID" value="CAF1007542.1"/>
    <property type="molecule type" value="Genomic_DNA"/>
</dbReference>
<dbReference type="Gene3D" id="1.20.1070.10">
    <property type="entry name" value="Rhodopsin 7-helix transmembrane proteins"/>
    <property type="match status" value="2"/>
</dbReference>
<dbReference type="PRINTS" id="PR00237">
    <property type="entry name" value="GPCRRHODOPSN"/>
</dbReference>
<dbReference type="SUPFAM" id="SSF81321">
    <property type="entry name" value="Family A G protein-coupled receptor-like"/>
    <property type="match status" value="1"/>
</dbReference>
<dbReference type="PANTHER" id="PTHR46641">
    <property type="entry name" value="FMRFAMIDE RECEPTOR-RELATED"/>
    <property type="match status" value="1"/>
</dbReference>
<evidence type="ECO:0000313" key="8">
    <source>
        <dbReference type="EMBL" id="CAF3799720.1"/>
    </source>
</evidence>
<dbReference type="GO" id="GO:0016020">
    <property type="term" value="C:membrane"/>
    <property type="evidence" value="ECO:0007669"/>
    <property type="project" value="UniProtKB-SubCell"/>
</dbReference>
<evidence type="ECO:0000256" key="1">
    <source>
        <dbReference type="ARBA" id="ARBA00004370"/>
    </source>
</evidence>
<evidence type="ECO:0000256" key="5">
    <source>
        <dbReference type="SAM" id="Phobius"/>
    </source>
</evidence>
<evidence type="ECO:0000313" key="7">
    <source>
        <dbReference type="EMBL" id="CAF1007542.1"/>
    </source>
</evidence>
<evidence type="ECO:0000259" key="6">
    <source>
        <dbReference type="PROSITE" id="PS50262"/>
    </source>
</evidence>
<evidence type="ECO:0000256" key="4">
    <source>
        <dbReference type="ARBA" id="ARBA00023136"/>
    </source>
</evidence>
<comment type="subcellular location">
    <subcellularLocation>
        <location evidence="1">Membrane</location>
    </subcellularLocation>
</comment>
<feature type="transmembrane region" description="Helical" evidence="5">
    <location>
        <begin position="177"/>
        <end position="202"/>
    </location>
</feature>
<dbReference type="Proteomes" id="UP000663868">
    <property type="component" value="Unassembled WGS sequence"/>
</dbReference>
<feature type="transmembrane region" description="Helical" evidence="5">
    <location>
        <begin position="466"/>
        <end position="486"/>
    </location>
</feature>
<keyword evidence="4 5" id="KW-0472">Membrane</keyword>
<protein>
    <recommendedName>
        <fullName evidence="6">G-protein coupled receptors family 1 profile domain-containing protein</fullName>
    </recommendedName>
</protein>
<evidence type="ECO:0000313" key="9">
    <source>
        <dbReference type="Proteomes" id="UP000663860"/>
    </source>
</evidence>
<accession>A0A814HAV7</accession>
<dbReference type="InterPro" id="IPR017452">
    <property type="entry name" value="GPCR_Rhodpsn_7TM"/>
</dbReference>
<dbReference type="PANTHER" id="PTHR46641:SF2">
    <property type="entry name" value="FMRFAMIDE RECEPTOR"/>
    <property type="match status" value="1"/>
</dbReference>
<evidence type="ECO:0000256" key="3">
    <source>
        <dbReference type="ARBA" id="ARBA00022989"/>
    </source>
</evidence>
<sequence length="514" mass="58645">MSNITTTATKLTINTPKYYNQFRDIHNILVKFTNPYIFIIGFIGLITNTSTIVLLSKNFVTKSLKHKWALIALALSDIIYNIALLIRVFHGFFGGNHIYFVITISFLSHLAEVLSACFTVLFTIQRYTAVRYPIQAATHKRLSPIVSCLLILAFSIVFYSLLIRYNDYSEGTEELHLFWFITDALFSFVIPFSLILMFNILIINLIRKHGRSPITVQSTLRRDKQVKYTKIRQQNQNNPHEESCSGTYSYGCPPTLQGALSETDNDKKINLINSLNKHDESTTLMKKKETIVLYNNVDGTQLQSNNKCISISPNEIVYPDMVTNDLSQISKQDTTLLHNDKKKMHNISLNLNGSQEVVFSSHDAEYVSPKDSQTTQSIRVTRMLVLVSTCFLILNAPVHICMIALKIYTTINTPVFHEHTELSNFLHGANLTDNTSKKFVYIQADDNVTHHNDTSSLDMNDVDDKILIHLIYMAILITQAISYASYSMNFLLYSFSGITFRTGLRQFLNKLRSH</sequence>
<keyword evidence="3 5" id="KW-1133">Transmembrane helix</keyword>
<dbReference type="PROSITE" id="PS50262">
    <property type="entry name" value="G_PROTEIN_RECEP_F1_2"/>
    <property type="match status" value="1"/>
</dbReference>